<dbReference type="AlphaFoldDB" id="A0ABC8Z073"/>
<feature type="region of interest" description="Disordered" evidence="1">
    <location>
        <begin position="517"/>
        <end position="552"/>
    </location>
</feature>
<feature type="compositionally biased region" description="Basic and acidic residues" evidence="1">
    <location>
        <begin position="705"/>
        <end position="717"/>
    </location>
</feature>
<organism evidence="2 3">
    <name type="scientific">Urochloa decumbens</name>
    <dbReference type="NCBI Taxonomy" id="240449"/>
    <lineage>
        <taxon>Eukaryota</taxon>
        <taxon>Viridiplantae</taxon>
        <taxon>Streptophyta</taxon>
        <taxon>Embryophyta</taxon>
        <taxon>Tracheophyta</taxon>
        <taxon>Spermatophyta</taxon>
        <taxon>Magnoliopsida</taxon>
        <taxon>Liliopsida</taxon>
        <taxon>Poales</taxon>
        <taxon>Poaceae</taxon>
        <taxon>PACMAD clade</taxon>
        <taxon>Panicoideae</taxon>
        <taxon>Panicodae</taxon>
        <taxon>Paniceae</taxon>
        <taxon>Melinidinae</taxon>
        <taxon>Urochloa</taxon>
    </lineage>
</organism>
<keyword evidence="3" id="KW-1185">Reference proteome</keyword>
<name>A0ABC8Z073_9POAL</name>
<proteinExistence type="predicted"/>
<dbReference type="PANTHER" id="PTHR33087">
    <property type="entry name" value="OS07G0539200 PROTEIN"/>
    <property type="match status" value="1"/>
</dbReference>
<dbReference type="InterPro" id="IPR053253">
    <property type="entry name" value="Sex_diff_modulator"/>
</dbReference>
<dbReference type="EMBL" id="OZ075127">
    <property type="protein sequence ID" value="CAL4952547.1"/>
    <property type="molecule type" value="Genomic_DNA"/>
</dbReference>
<feature type="region of interest" description="Disordered" evidence="1">
    <location>
        <begin position="243"/>
        <end position="367"/>
    </location>
</feature>
<evidence type="ECO:0000313" key="3">
    <source>
        <dbReference type="Proteomes" id="UP001497457"/>
    </source>
</evidence>
<dbReference type="PANTHER" id="PTHR33087:SF21">
    <property type="entry name" value="OS03G0782100 PROTEIN"/>
    <property type="match status" value="1"/>
</dbReference>
<evidence type="ECO:0000313" key="2">
    <source>
        <dbReference type="EMBL" id="CAL4952547.1"/>
    </source>
</evidence>
<gene>
    <name evidence="2" type="ORF">URODEC1_LOCUS39586</name>
</gene>
<dbReference type="Proteomes" id="UP001497457">
    <property type="component" value="Chromosome 17b"/>
</dbReference>
<protein>
    <submittedName>
        <fullName evidence="2">Uncharacterized protein</fullName>
    </submittedName>
</protein>
<sequence>MDEHGYVLYHRIRDERPGHVRAGARRTDAIRDEEHALETYAILAVQVDASVRLDTERVKEEVVRQLRVPPYELGVKRISPAAFLLHFDWQLQRDNARRLGALRVGSVRLQLLPWKRQVGARAELSRFLYHVRVCIEGVPAHARQPETVASLFPKPSFVDDLDCDMEKPEEEECYCLWIWTPVPADIATAGTLQIEEPVLLPQAGYAESLMELGMPMGVLRIESAKTLDYDVLIHVDRVLDYTPVPRRPPQSSLGSEEPEPQWPASYPFPWRLGVQDGPTGRRTGSGRVSVHDRLGGAGRDRSPPRGGGSSGLGLRQVPPSGPHDMGAWLGGGRTNAHQGSSSRQGGGQYRRREQRGAGTAWQWRPKAVQSERHGWRVEQSNNASEEEAVLHMPQSQIGVPWMDPMVDEAGAGFEDGRSGSARQQCSVEPTAANEDSVLPVPPHALQDDSVGSDADSISLNGALEGTKAHLQQADRASVEMDAVDSFLPSEKLADLDAVHTQAGQEKITVVLVEAEGTQVGQTEKKQKGSQADADPPEQVEQQGQTGPNGPEIVEVMDGAGCELVHVDPPGVMGHDLFSETPLIDLDPALPSTDMGQMGADNAGQMLGYDLNVALFDLNVDCAGEEQDHSQGQSVAMTEVRPALESADGRLNIGPGRVPSARMQTRGLARFMVPLKKSLLCAPVPRARATAKKKTGGSGPSGHGQVADKAKGNPDDKATAALMRAAGVLGEDE</sequence>
<evidence type="ECO:0000256" key="1">
    <source>
        <dbReference type="SAM" id="MobiDB-lite"/>
    </source>
</evidence>
<reference evidence="2" key="1">
    <citation type="submission" date="2024-10" db="EMBL/GenBank/DDBJ databases">
        <authorList>
            <person name="Ryan C."/>
        </authorList>
    </citation>
    <scope>NUCLEOTIDE SEQUENCE [LARGE SCALE GENOMIC DNA]</scope>
</reference>
<feature type="region of interest" description="Disordered" evidence="1">
    <location>
        <begin position="689"/>
        <end position="718"/>
    </location>
</feature>
<feature type="compositionally biased region" description="Basic and acidic residues" evidence="1">
    <location>
        <begin position="289"/>
        <end position="303"/>
    </location>
</feature>
<accession>A0ABC8Z073</accession>